<keyword evidence="7" id="KW-1185">Reference proteome</keyword>
<reference evidence="6 7" key="2">
    <citation type="journal article" date="2008" name="Nature">
        <title>The Phaeodactylum genome reveals the evolutionary history of diatom genomes.</title>
        <authorList>
            <person name="Bowler C."/>
            <person name="Allen A.E."/>
            <person name="Badger J.H."/>
            <person name="Grimwood J."/>
            <person name="Jabbari K."/>
            <person name="Kuo A."/>
            <person name="Maheswari U."/>
            <person name="Martens C."/>
            <person name="Maumus F."/>
            <person name="Otillar R.P."/>
            <person name="Rayko E."/>
            <person name="Salamov A."/>
            <person name="Vandepoele K."/>
            <person name="Beszteri B."/>
            <person name="Gruber A."/>
            <person name="Heijde M."/>
            <person name="Katinka M."/>
            <person name="Mock T."/>
            <person name="Valentin K."/>
            <person name="Verret F."/>
            <person name="Berges J.A."/>
            <person name="Brownlee C."/>
            <person name="Cadoret J.P."/>
            <person name="Chiovitti A."/>
            <person name="Choi C.J."/>
            <person name="Coesel S."/>
            <person name="De Martino A."/>
            <person name="Detter J.C."/>
            <person name="Durkin C."/>
            <person name="Falciatore A."/>
            <person name="Fournet J."/>
            <person name="Haruta M."/>
            <person name="Huysman M.J."/>
            <person name="Jenkins B.D."/>
            <person name="Jiroutova K."/>
            <person name="Jorgensen R.E."/>
            <person name="Joubert Y."/>
            <person name="Kaplan A."/>
            <person name="Kroger N."/>
            <person name="Kroth P.G."/>
            <person name="La Roche J."/>
            <person name="Lindquist E."/>
            <person name="Lommer M."/>
            <person name="Martin-Jezequel V."/>
            <person name="Lopez P.J."/>
            <person name="Lucas S."/>
            <person name="Mangogna M."/>
            <person name="McGinnis K."/>
            <person name="Medlin L.K."/>
            <person name="Montsant A."/>
            <person name="Oudot-Le Secq M.P."/>
            <person name="Napoli C."/>
            <person name="Obornik M."/>
            <person name="Parker M.S."/>
            <person name="Petit J.L."/>
            <person name="Porcel B.M."/>
            <person name="Poulsen N."/>
            <person name="Robison M."/>
            <person name="Rychlewski L."/>
            <person name="Rynearson T.A."/>
            <person name="Schmutz J."/>
            <person name="Shapiro H."/>
            <person name="Siaut M."/>
            <person name="Stanley M."/>
            <person name="Sussman M.R."/>
            <person name="Taylor A.R."/>
            <person name="Vardi A."/>
            <person name="von Dassow P."/>
            <person name="Vyverman W."/>
            <person name="Willis A."/>
            <person name="Wyrwicz L.S."/>
            <person name="Rokhsar D.S."/>
            <person name="Weissenbach J."/>
            <person name="Armbrust E.V."/>
            <person name="Green B.R."/>
            <person name="Van de Peer Y."/>
            <person name="Grigoriev I.V."/>
        </authorList>
    </citation>
    <scope>NUCLEOTIDE SEQUENCE [LARGE SCALE GENOMIC DNA]</scope>
    <source>
        <strain evidence="6 7">CCMP1335</strain>
    </source>
</reference>
<dbReference type="AlphaFoldDB" id="B8C652"/>
<organism evidence="6 7">
    <name type="scientific">Thalassiosira pseudonana</name>
    <name type="common">Marine diatom</name>
    <name type="synonym">Cyclotella nana</name>
    <dbReference type="NCBI Taxonomy" id="35128"/>
    <lineage>
        <taxon>Eukaryota</taxon>
        <taxon>Sar</taxon>
        <taxon>Stramenopiles</taxon>
        <taxon>Ochrophyta</taxon>
        <taxon>Bacillariophyta</taxon>
        <taxon>Coscinodiscophyceae</taxon>
        <taxon>Thalassiosirophycidae</taxon>
        <taxon>Thalassiosirales</taxon>
        <taxon>Thalassiosiraceae</taxon>
        <taxon>Thalassiosira</taxon>
    </lineage>
</organism>
<dbReference type="RefSeq" id="XP_002291127.1">
    <property type="nucleotide sequence ID" value="XM_002291091.1"/>
</dbReference>
<dbReference type="STRING" id="35128.B8C652"/>
<evidence type="ECO:0000256" key="5">
    <source>
        <dbReference type="SAM" id="MobiDB-lite"/>
    </source>
</evidence>
<dbReference type="SMART" id="SM00320">
    <property type="entry name" value="WD40"/>
    <property type="match status" value="5"/>
</dbReference>
<dbReference type="PROSITE" id="PS00678">
    <property type="entry name" value="WD_REPEATS_1"/>
    <property type="match status" value="1"/>
</dbReference>
<dbReference type="InterPro" id="IPR036322">
    <property type="entry name" value="WD40_repeat_dom_sf"/>
</dbReference>
<comment type="similarity">
    <text evidence="1">Belongs to the WD repeat EIPR1 family.</text>
</comment>
<dbReference type="Pfam" id="PF00400">
    <property type="entry name" value="WD40"/>
    <property type="match status" value="1"/>
</dbReference>
<dbReference type="SUPFAM" id="SSF50978">
    <property type="entry name" value="WD40 repeat-like"/>
    <property type="match status" value="1"/>
</dbReference>
<evidence type="ECO:0000256" key="4">
    <source>
        <dbReference type="PROSITE-ProRule" id="PRU00221"/>
    </source>
</evidence>
<dbReference type="InterPro" id="IPR015943">
    <property type="entry name" value="WD40/YVTN_repeat-like_dom_sf"/>
</dbReference>
<keyword evidence="2 4" id="KW-0853">WD repeat</keyword>
<dbReference type="PANTHER" id="PTHR14205:SF15">
    <property type="entry name" value="EARP AND GARP COMPLEX-INTERACTING PROTEIN 1"/>
    <property type="match status" value="1"/>
</dbReference>
<feature type="repeat" description="WD" evidence="4">
    <location>
        <begin position="378"/>
        <end position="413"/>
    </location>
</feature>
<feature type="region of interest" description="Disordered" evidence="5">
    <location>
        <begin position="503"/>
        <end position="571"/>
    </location>
</feature>
<feature type="compositionally biased region" description="Acidic residues" evidence="5">
    <location>
        <begin position="503"/>
        <end position="523"/>
    </location>
</feature>
<dbReference type="Proteomes" id="UP000001449">
    <property type="component" value="Chromosome 6"/>
</dbReference>
<evidence type="ECO:0000313" key="7">
    <source>
        <dbReference type="Proteomes" id="UP000001449"/>
    </source>
</evidence>
<reference evidence="6 7" key="1">
    <citation type="journal article" date="2004" name="Science">
        <title>The genome of the diatom Thalassiosira pseudonana: ecology, evolution, and metabolism.</title>
        <authorList>
            <person name="Armbrust E.V."/>
            <person name="Berges J.A."/>
            <person name="Bowler C."/>
            <person name="Green B.R."/>
            <person name="Martinez D."/>
            <person name="Putnam N.H."/>
            <person name="Zhou S."/>
            <person name="Allen A.E."/>
            <person name="Apt K.E."/>
            <person name="Bechner M."/>
            <person name="Brzezinski M.A."/>
            <person name="Chaal B.K."/>
            <person name="Chiovitti A."/>
            <person name="Davis A.K."/>
            <person name="Demarest M.S."/>
            <person name="Detter J.C."/>
            <person name="Glavina T."/>
            <person name="Goodstein D."/>
            <person name="Hadi M.Z."/>
            <person name="Hellsten U."/>
            <person name="Hildebrand M."/>
            <person name="Jenkins B.D."/>
            <person name="Jurka J."/>
            <person name="Kapitonov V.V."/>
            <person name="Kroger N."/>
            <person name="Lau W.W."/>
            <person name="Lane T.W."/>
            <person name="Larimer F.W."/>
            <person name="Lippmeier J.C."/>
            <person name="Lucas S."/>
            <person name="Medina M."/>
            <person name="Montsant A."/>
            <person name="Obornik M."/>
            <person name="Parker M.S."/>
            <person name="Palenik B."/>
            <person name="Pazour G.J."/>
            <person name="Richardson P.M."/>
            <person name="Rynearson T.A."/>
            <person name="Saito M.A."/>
            <person name="Schwartz D.C."/>
            <person name="Thamatrakoln K."/>
            <person name="Valentin K."/>
            <person name="Vardi A."/>
            <person name="Wilkerson F.P."/>
            <person name="Rokhsar D.S."/>
        </authorList>
    </citation>
    <scope>NUCLEOTIDE SEQUENCE [LARGE SCALE GENOMIC DNA]</scope>
    <source>
        <strain evidence="6 7">CCMP1335</strain>
    </source>
</reference>
<feature type="compositionally biased region" description="Polar residues" evidence="5">
    <location>
        <begin position="37"/>
        <end position="48"/>
    </location>
</feature>
<feature type="compositionally biased region" description="Polar residues" evidence="5">
    <location>
        <begin position="556"/>
        <end position="568"/>
    </location>
</feature>
<evidence type="ECO:0000313" key="6">
    <source>
        <dbReference type="EMBL" id="EED91234.1"/>
    </source>
</evidence>
<gene>
    <name evidence="6" type="ORF">THAPSDRAFT_23169</name>
</gene>
<dbReference type="GO" id="GO:0016567">
    <property type="term" value="P:protein ubiquitination"/>
    <property type="evidence" value="ECO:0000318"/>
    <property type="project" value="GO_Central"/>
</dbReference>
<dbReference type="Gene3D" id="2.130.10.10">
    <property type="entry name" value="YVTN repeat-like/Quinoprotein amine dehydrogenase"/>
    <property type="match status" value="1"/>
</dbReference>
<sequence>MFDQYIDFSLNLPCRRLSAVAPRSTSSKSHFNEDGSNDNAADTTSNGWNDDEDDYLDTSYSPTTHRFLVASAFPSVSKLNNTDTTTTTEEEKGHTLIEEDDDERTTNRLYLLQYHEDSHELTMESSYVHPTGEVWSMACHPKRSEVVATCGGGAAFFGVGEECLGGLVAKFQTVLWRLLPQSGGSGDGTADEFGTSLSNNNMESGDDDFWGDNDNEELSRKRTESGTSAMGSSNKLEPLVTIPHGRNATIVTGWEQRVGCILWSPQLSSDGEVSDGDGSLLTVGWDVSSPLSLWDISPSNDVQEVWTTIGGSGVASSRRGRNNRFENMSALTSALPRRASWDPHETHHILATSGVDVVAYDMRCSASETASGGVGVIRSAHRYGVADVCHNQLQSNVVVTSGMDGVIKFWDLRMHLSSQSYGDDGLSAVGSGPNDTNGYTLLPTPPLLKAVRGGHTHWTTRAVYNPFYDQLVLSGGSDGIANLWRISSCSSAPLLELDGEDEEDIGGELHDDDVDEEDYDEGLNEDKKETEDWMDDNNQRPTNEDEDENDDKEQSSENYGASNTSRIESSAPDVRVAHFECSDTTADVAWSASDPWMYATLSYDGALVVHHVPSKEKYKILL</sequence>
<evidence type="ECO:0000256" key="1">
    <source>
        <dbReference type="ARBA" id="ARBA00005672"/>
    </source>
</evidence>
<feature type="compositionally biased region" description="Polar residues" evidence="5">
    <location>
        <begin position="225"/>
        <end position="235"/>
    </location>
</feature>
<dbReference type="eggNOG" id="KOG1007">
    <property type="taxonomic scope" value="Eukaryota"/>
</dbReference>
<dbReference type="PANTHER" id="PTHR14205">
    <property type="entry name" value="WD-REPEAT PROTEIN"/>
    <property type="match status" value="1"/>
</dbReference>
<dbReference type="OMA" id="DVVAYDM"/>
<name>B8C652_THAPS</name>
<accession>B8C652</accession>
<evidence type="ECO:0000256" key="2">
    <source>
        <dbReference type="ARBA" id="ARBA00022574"/>
    </source>
</evidence>
<dbReference type="InterPro" id="IPR019775">
    <property type="entry name" value="WD40_repeat_CS"/>
</dbReference>
<dbReference type="HOGENOM" id="CLU_439761_0_0_1"/>
<dbReference type="InterPro" id="IPR040323">
    <property type="entry name" value="EIPR1"/>
</dbReference>
<protein>
    <submittedName>
        <fullName evidence="6">Uncharacterized protein</fullName>
    </submittedName>
</protein>
<dbReference type="InParanoid" id="B8C652"/>
<feature type="compositionally biased region" description="Acidic residues" evidence="5">
    <location>
        <begin position="204"/>
        <end position="216"/>
    </location>
</feature>
<keyword evidence="3" id="KW-0677">Repeat</keyword>
<dbReference type="EMBL" id="CM000643">
    <property type="protein sequence ID" value="EED91234.1"/>
    <property type="molecule type" value="Genomic_DNA"/>
</dbReference>
<dbReference type="PROSITE" id="PS50082">
    <property type="entry name" value="WD_REPEATS_2"/>
    <property type="match status" value="1"/>
</dbReference>
<dbReference type="InterPro" id="IPR001680">
    <property type="entry name" value="WD40_rpt"/>
</dbReference>
<proteinExistence type="inferred from homology"/>
<dbReference type="PaxDb" id="35128-Thaps23169"/>
<evidence type="ECO:0000256" key="3">
    <source>
        <dbReference type="ARBA" id="ARBA00022737"/>
    </source>
</evidence>
<feature type="region of interest" description="Disordered" evidence="5">
    <location>
        <begin position="22"/>
        <end position="55"/>
    </location>
</feature>
<dbReference type="KEGG" id="tps:THAPSDRAFT_23169"/>
<feature type="region of interest" description="Disordered" evidence="5">
    <location>
        <begin position="183"/>
        <end position="235"/>
    </location>
</feature>
<dbReference type="GeneID" id="7446003"/>